<accession>A0A9P0KT91</accession>
<organism evidence="2 3">
    <name type="scientific">Acanthoscelides obtectus</name>
    <name type="common">Bean weevil</name>
    <name type="synonym">Bruchus obtectus</name>
    <dbReference type="NCBI Taxonomy" id="200917"/>
    <lineage>
        <taxon>Eukaryota</taxon>
        <taxon>Metazoa</taxon>
        <taxon>Ecdysozoa</taxon>
        <taxon>Arthropoda</taxon>
        <taxon>Hexapoda</taxon>
        <taxon>Insecta</taxon>
        <taxon>Pterygota</taxon>
        <taxon>Neoptera</taxon>
        <taxon>Endopterygota</taxon>
        <taxon>Coleoptera</taxon>
        <taxon>Polyphaga</taxon>
        <taxon>Cucujiformia</taxon>
        <taxon>Chrysomeloidea</taxon>
        <taxon>Chrysomelidae</taxon>
        <taxon>Bruchinae</taxon>
        <taxon>Bruchini</taxon>
        <taxon>Acanthoscelides</taxon>
    </lineage>
</organism>
<name>A0A9P0KT91_ACAOB</name>
<sequence length="578" mass="64848">MSIRERLEQAYENAAFGADETWSSGFHSLQRPNMDLLLRERQIKDAFDGVPHPRAVNDCIPGSKLATYFDYSYSPSRELSYAGNFIHHDCAPQSLEHDISKDPWMSEIVEHNLMEHLTPIEADRKSFQTKPQLESPFLKVGYFLEHFIRIALDSKAVKRLWETNNLDKRSFMYCTPSPRPGKSLVVYKPPMGEVLVREHDNDSLSLEDTKKAYEKDENHLKLVESSWKQHQEQQEIHSNETQTIACTNDSSQSKRLYSAVLQGYSSNKDAPPPPECQMTILKRTVPKKDRTVDSTSNIEKKKPESSTKSAEYVPVWRQSEQTKALKVSNQTTLVRSTPAFTPTTSSEGVASSSRVLAAASHLIPQINAARLLASAFVSASQVGAVSPLAPQSLLRLCHPALVRRPIQNAVTTRQAIPRRAASNILAQNQFQPSTSHQRTFKPKAKTKRHIGCLKKINPSATGTVKKNTKVDVGTNNHASRNGATSGDVERELDELVLRVVEFVLSEPESENVFPVTGSLSDELERQALEQYSNSNDNVFQELERQAVEEYEGCSENCKSPPNCKGLFGGFFNINFFIL</sequence>
<proteinExistence type="predicted"/>
<feature type="compositionally biased region" description="Basic and acidic residues" evidence="1">
    <location>
        <begin position="288"/>
        <end position="305"/>
    </location>
</feature>
<evidence type="ECO:0000313" key="2">
    <source>
        <dbReference type="EMBL" id="CAH1979862.1"/>
    </source>
</evidence>
<comment type="caution">
    <text evidence="2">The sequence shown here is derived from an EMBL/GenBank/DDBJ whole genome shotgun (WGS) entry which is preliminary data.</text>
</comment>
<dbReference type="Proteomes" id="UP001152888">
    <property type="component" value="Unassembled WGS sequence"/>
</dbReference>
<gene>
    <name evidence="2" type="ORF">ACAOBT_LOCUS13668</name>
</gene>
<dbReference type="AlphaFoldDB" id="A0A9P0KT91"/>
<evidence type="ECO:0000313" key="3">
    <source>
        <dbReference type="Proteomes" id="UP001152888"/>
    </source>
</evidence>
<feature type="region of interest" description="Disordered" evidence="1">
    <location>
        <begin position="288"/>
        <end position="312"/>
    </location>
</feature>
<dbReference type="OrthoDB" id="6598508at2759"/>
<dbReference type="EMBL" id="CAKOFQ010006885">
    <property type="protein sequence ID" value="CAH1979862.1"/>
    <property type="molecule type" value="Genomic_DNA"/>
</dbReference>
<keyword evidence="3" id="KW-1185">Reference proteome</keyword>
<evidence type="ECO:0000256" key="1">
    <source>
        <dbReference type="SAM" id="MobiDB-lite"/>
    </source>
</evidence>
<protein>
    <submittedName>
        <fullName evidence="2">Uncharacterized protein</fullName>
    </submittedName>
</protein>
<reference evidence="2" key="1">
    <citation type="submission" date="2022-03" db="EMBL/GenBank/DDBJ databases">
        <authorList>
            <person name="Sayadi A."/>
        </authorList>
    </citation>
    <scope>NUCLEOTIDE SEQUENCE</scope>
</reference>